<dbReference type="PROSITE" id="PS51253">
    <property type="entry name" value="HTH_CENPB"/>
    <property type="match status" value="1"/>
</dbReference>
<organism evidence="2 3">
    <name type="scientific">Paramuricea clavata</name>
    <name type="common">Red gorgonian</name>
    <name type="synonym">Violescent sea-whip</name>
    <dbReference type="NCBI Taxonomy" id="317549"/>
    <lineage>
        <taxon>Eukaryota</taxon>
        <taxon>Metazoa</taxon>
        <taxon>Cnidaria</taxon>
        <taxon>Anthozoa</taxon>
        <taxon>Octocorallia</taxon>
        <taxon>Malacalcyonacea</taxon>
        <taxon>Plexauridae</taxon>
        <taxon>Paramuricea</taxon>
    </lineage>
</organism>
<proteinExistence type="predicted"/>
<keyword evidence="1" id="KW-0238">DNA-binding</keyword>
<gene>
    <name evidence="2" type="ORF">PACLA_8A046625</name>
</gene>
<evidence type="ECO:0000256" key="1">
    <source>
        <dbReference type="ARBA" id="ARBA00023125"/>
    </source>
</evidence>
<sequence>MASKSERYLNAMKDVKENGMAVRAAAKKWGVPKSCLYDRVSGKVEYYRRSGPPTVLTREEETRLAEWLVEMERRGCAFCKDDIFDHVKTILDEDQRETPFTDNRPGNKWFRSFLARNNNVRLKSMLPRDKKIAKTSTSDSNGQFFDYEKLIQERGLADSPTQIWKCIETSFDLQGRHGKITGISEKPYRDSTDTKEQLTLLTCFNACGQWIPPYIVIPGKRVPKTYNPLEGGVPGSTFSVTEKGSMDASAFYLWLDDHFIPNIPPRRPVVLLVDSHHSHINPGAFELAKKNCIEIFGSTSLVGEMAGDGFSHVMKKTWYKNESKYSKKNPNVDITKKNFCSVLRSTWEDVMRPRILTDAFHQSGLYPLDKTPVPDDHPETYSSAAPCSPSSLVTMATSEVVAVVEIDSTISETVTHSSSEQQ</sequence>
<dbReference type="InterPro" id="IPR009057">
    <property type="entry name" value="Homeodomain-like_sf"/>
</dbReference>
<protein>
    <submittedName>
        <fullName evidence="2">Jerky homolog-like isoform X2</fullName>
    </submittedName>
</protein>
<dbReference type="AlphaFoldDB" id="A0A6S7HBS1"/>
<comment type="caution">
    <text evidence="2">The sequence shown here is derived from an EMBL/GenBank/DDBJ whole genome shotgun (WGS) entry which is preliminary data.</text>
</comment>
<dbReference type="Gene3D" id="1.10.10.60">
    <property type="entry name" value="Homeodomain-like"/>
    <property type="match status" value="1"/>
</dbReference>
<dbReference type="OrthoDB" id="5954031at2759"/>
<name>A0A6S7HBS1_PARCT</name>
<dbReference type="Pfam" id="PF03184">
    <property type="entry name" value="DDE_1"/>
    <property type="match status" value="1"/>
</dbReference>
<dbReference type="SUPFAM" id="SSF46689">
    <property type="entry name" value="Homeodomain-like"/>
    <property type="match status" value="1"/>
</dbReference>
<dbReference type="InterPro" id="IPR050863">
    <property type="entry name" value="CenT-Element_Derived"/>
</dbReference>
<keyword evidence="3" id="KW-1185">Reference proteome</keyword>
<evidence type="ECO:0000313" key="2">
    <source>
        <dbReference type="EMBL" id="CAB4000533.1"/>
    </source>
</evidence>
<dbReference type="InterPro" id="IPR006600">
    <property type="entry name" value="HTH_CenpB_DNA-bd_dom"/>
</dbReference>
<dbReference type="EMBL" id="CACRXK020003859">
    <property type="protein sequence ID" value="CAB4000533.1"/>
    <property type="molecule type" value="Genomic_DNA"/>
</dbReference>
<dbReference type="PANTHER" id="PTHR19303">
    <property type="entry name" value="TRANSPOSON"/>
    <property type="match status" value="1"/>
</dbReference>
<accession>A0A6S7HBS1</accession>
<dbReference type="GO" id="GO:0003677">
    <property type="term" value="F:DNA binding"/>
    <property type="evidence" value="ECO:0007669"/>
    <property type="project" value="UniProtKB-KW"/>
</dbReference>
<dbReference type="GO" id="GO:0005634">
    <property type="term" value="C:nucleus"/>
    <property type="evidence" value="ECO:0007669"/>
    <property type="project" value="TreeGrafter"/>
</dbReference>
<reference evidence="2" key="1">
    <citation type="submission" date="2020-04" db="EMBL/GenBank/DDBJ databases">
        <authorList>
            <person name="Alioto T."/>
            <person name="Alioto T."/>
            <person name="Gomez Garrido J."/>
        </authorList>
    </citation>
    <scope>NUCLEOTIDE SEQUENCE</scope>
    <source>
        <strain evidence="2">A484AB</strain>
    </source>
</reference>
<dbReference type="PANTHER" id="PTHR19303:SF74">
    <property type="entry name" value="POGO TRANSPOSABLE ELEMENT WITH KRAB DOMAIN"/>
    <property type="match status" value="1"/>
</dbReference>
<dbReference type="InterPro" id="IPR004875">
    <property type="entry name" value="DDE_SF_endonuclease_dom"/>
</dbReference>
<dbReference type="Proteomes" id="UP001152795">
    <property type="component" value="Unassembled WGS sequence"/>
</dbReference>
<evidence type="ECO:0000313" key="3">
    <source>
        <dbReference type="Proteomes" id="UP001152795"/>
    </source>
</evidence>